<dbReference type="SMART" id="SM00360">
    <property type="entry name" value="RRM"/>
    <property type="match status" value="1"/>
</dbReference>
<evidence type="ECO:0000313" key="4">
    <source>
        <dbReference type="Proteomes" id="UP000515135"/>
    </source>
</evidence>
<dbReference type="GO" id="GO:0005634">
    <property type="term" value="C:nucleus"/>
    <property type="evidence" value="ECO:0007669"/>
    <property type="project" value="TreeGrafter"/>
</dbReference>
<dbReference type="InterPro" id="IPR012677">
    <property type="entry name" value="Nucleotide-bd_a/b_plait_sf"/>
</dbReference>
<feature type="domain" description="RRM" evidence="3">
    <location>
        <begin position="19"/>
        <end position="90"/>
    </location>
</feature>
<dbReference type="PROSITE" id="PS50102">
    <property type="entry name" value="RRM"/>
    <property type="match status" value="1"/>
</dbReference>
<name>A0A6P5ACK9_BRABE</name>
<accession>A0A6P5ACK9</accession>
<organism evidence="4 5">
    <name type="scientific">Branchiostoma belcheri</name>
    <name type="common">Amphioxus</name>
    <dbReference type="NCBI Taxonomy" id="7741"/>
    <lineage>
        <taxon>Eukaryota</taxon>
        <taxon>Metazoa</taxon>
        <taxon>Chordata</taxon>
        <taxon>Cephalochordata</taxon>
        <taxon>Leptocardii</taxon>
        <taxon>Amphioxiformes</taxon>
        <taxon>Branchiostomatidae</taxon>
        <taxon>Branchiostoma</taxon>
    </lineage>
</organism>
<dbReference type="Gene3D" id="3.30.70.330">
    <property type="match status" value="1"/>
</dbReference>
<dbReference type="InterPro" id="IPR000504">
    <property type="entry name" value="RRM_dom"/>
</dbReference>
<dbReference type="GO" id="GO:0003723">
    <property type="term" value="F:RNA binding"/>
    <property type="evidence" value="ECO:0007669"/>
    <property type="project" value="UniProtKB-UniRule"/>
</dbReference>
<evidence type="ECO:0000256" key="2">
    <source>
        <dbReference type="PROSITE-ProRule" id="PRU00176"/>
    </source>
</evidence>
<proteinExistence type="predicted"/>
<dbReference type="Proteomes" id="UP000515135">
    <property type="component" value="Unplaced"/>
</dbReference>
<dbReference type="InterPro" id="IPR051186">
    <property type="entry name" value="RRM_HNRPC/RALY_subfam"/>
</dbReference>
<dbReference type="PANTHER" id="PTHR13968">
    <property type="entry name" value="HETEROGENEOUS NUCLEAR RIBONUCLEOPROTEIN"/>
    <property type="match status" value="1"/>
</dbReference>
<dbReference type="GeneID" id="109481406"/>
<dbReference type="Pfam" id="PF00076">
    <property type="entry name" value="RRM_1"/>
    <property type="match status" value="1"/>
</dbReference>
<dbReference type="AlphaFoldDB" id="A0A6P5ACK9"/>
<reference evidence="5" key="1">
    <citation type="submission" date="2025-08" db="UniProtKB">
        <authorList>
            <consortium name="RefSeq"/>
        </authorList>
    </citation>
    <scope>IDENTIFICATION</scope>
    <source>
        <tissue evidence="5">Gonad</tissue>
    </source>
</reference>
<evidence type="ECO:0000313" key="5">
    <source>
        <dbReference type="RefSeq" id="XP_019639521.1"/>
    </source>
</evidence>
<dbReference type="KEGG" id="bbel:109481406"/>
<dbReference type="InterPro" id="IPR035979">
    <property type="entry name" value="RBD_domain_sf"/>
</dbReference>
<evidence type="ECO:0000256" key="1">
    <source>
        <dbReference type="ARBA" id="ARBA00022884"/>
    </source>
</evidence>
<dbReference type="PANTHER" id="PTHR13968:SF26">
    <property type="entry name" value="RRM DOMAIN-CONTAINING PROTEIN"/>
    <property type="match status" value="1"/>
</dbReference>
<keyword evidence="1 2" id="KW-0694">RNA-binding</keyword>
<gene>
    <name evidence="5" type="primary">LOC109481406</name>
</gene>
<protein>
    <submittedName>
        <fullName evidence="5">RNA-binding protein Raly-like</fullName>
    </submittedName>
</protein>
<dbReference type="RefSeq" id="XP_019639521.1">
    <property type="nucleotide sequence ID" value="XM_019783962.1"/>
</dbReference>
<evidence type="ECO:0000259" key="3">
    <source>
        <dbReference type="PROSITE" id="PS50102"/>
    </source>
</evidence>
<dbReference type="OrthoDB" id="6730379at2759"/>
<dbReference type="SUPFAM" id="SSF54928">
    <property type="entry name" value="RNA-binding domain, RBD"/>
    <property type="match status" value="1"/>
</dbReference>
<sequence>MTGGISNVTNSTDIRDMQSRVFVGNLNTVKVSKAEVESLFSRYGRIRGFSIHKGYAFVQYTDEAEARAAVAGEDGREIAGQILDCNLVSEPKPDRPRATKRATTPINGRTTMEDHAITVLSPLLLREFCHLREPPNRYLDLWPL</sequence>
<keyword evidence="4" id="KW-1185">Reference proteome</keyword>